<evidence type="ECO:0000313" key="7">
    <source>
        <dbReference type="Proteomes" id="UP000052943"/>
    </source>
</evidence>
<dbReference type="CDD" id="cd07114">
    <property type="entry name" value="ALDH_DhaS"/>
    <property type="match status" value="1"/>
</dbReference>
<dbReference type="FunFam" id="3.40.605.10:FF:000007">
    <property type="entry name" value="NAD/NADP-dependent betaine aldehyde dehydrogenase"/>
    <property type="match status" value="1"/>
</dbReference>
<feature type="domain" description="Aldehyde dehydrogenase" evidence="5">
    <location>
        <begin position="46"/>
        <end position="521"/>
    </location>
</feature>
<keyword evidence="2 4" id="KW-0560">Oxidoreductase</keyword>
<dbReference type="InterPro" id="IPR016161">
    <property type="entry name" value="Ald_DH/histidinol_DH"/>
</dbReference>
<dbReference type="PROSITE" id="PS00687">
    <property type="entry name" value="ALDEHYDE_DEHYDR_GLU"/>
    <property type="match status" value="1"/>
</dbReference>
<dbReference type="SUPFAM" id="SSF53720">
    <property type="entry name" value="ALDH-like"/>
    <property type="match status" value="1"/>
</dbReference>
<reference evidence="6 7" key="1">
    <citation type="submission" date="2015-11" db="EMBL/GenBank/DDBJ databases">
        <title>Genomes and virulence difference between two physiological races of Phytophthora nicotianae.</title>
        <authorList>
            <person name="Liu H."/>
            <person name="Ma X."/>
            <person name="Yu H."/>
            <person name="Fang D."/>
            <person name="Li Y."/>
            <person name="Wang X."/>
            <person name="Wang W."/>
            <person name="Dong Y."/>
            <person name="Xiao B."/>
        </authorList>
    </citation>
    <scope>NUCLEOTIDE SEQUENCE [LARGE SCALE GENOMIC DNA]</scope>
    <source>
        <strain evidence="7">race 0</strain>
    </source>
</reference>
<dbReference type="Gene3D" id="3.40.605.10">
    <property type="entry name" value="Aldehyde Dehydrogenase, Chain A, domain 1"/>
    <property type="match status" value="1"/>
</dbReference>
<dbReference type="STRING" id="4790.A0A0W8CR35"/>
<dbReference type="AlphaFoldDB" id="A0A0W8CR35"/>
<comment type="caution">
    <text evidence="6">The sequence shown here is derived from an EMBL/GenBank/DDBJ whole genome shotgun (WGS) entry which is preliminary data.</text>
</comment>
<feature type="active site" evidence="3">
    <location>
        <position position="297"/>
    </location>
</feature>
<evidence type="ECO:0000256" key="2">
    <source>
        <dbReference type="ARBA" id="ARBA00023002"/>
    </source>
</evidence>
<evidence type="ECO:0000313" key="6">
    <source>
        <dbReference type="EMBL" id="KUF86486.1"/>
    </source>
</evidence>
<organism evidence="6 7">
    <name type="scientific">Phytophthora nicotianae</name>
    <name type="common">Potato buckeye rot agent</name>
    <name type="synonym">Phytophthora parasitica</name>
    <dbReference type="NCBI Taxonomy" id="4792"/>
    <lineage>
        <taxon>Eukaryota</taxon>
        <taxon>Sar</taxon>
        <taxon>Stramenopiles</taxon>
        <taxon>Oomycota</taxon>
        <taxon>Peronosporomycetes</taxon>
        <taxon>Peronosporales</taxon>
        <taxon>Peronosporaceae</taxon>
        <taxon>Phytophthora</taxon>
    </lineage>
</organism>
<dbReference type="InterPro" id="IPR016162">
    <property type="entry name" value="Ald_DH_N"/>
</dbReference>
<evidence type="ECO:0000256" key="1">
    <source>
        <dbReference type="ARBA" id="ARBA00009986"/>
    </source>
</evidence>
<dbReference type="InterPro" id="IPR016163">
    <property type="entry name" value="Ald_DH_C"/>
</dbReference>
<dbReference type="Proteomes" id="UP000052943">
    <property type="component" value="Unassembled WGS sequence"/>
</dbReference>
<proteinExistence type="inferred from homology"/>
<dbReference type="InterPro" id="IPR029510">
    <property type="entry name" value="Ald_DH_CS_GLU"/>
</dbReference>
<dbReference type="Gene3D" id="3.40.309.10">
    <property type="entry name" value="Aldehyde Dehydrogenase, Chain A, domain 2"/>
    <property type="match status" value="1"/>
</dbReference>
<evidence type="ECO:0000259" key="5">
    <source>
        <dbReference type="Pfam" id="PF00171"/>
    </source>
</evidence>
<dbReference type="InterPro" id="IPR015590">
    <property type="entry name" value="Aldehyde_DH_dom"/>
</dbReference>
<evidence type="ECO:0000256" key="3">
    <source>
        <dbReference type="PROSITE-ProRule" id="PRU10007"/>
    </source>
</evidence>
<comment type="similarity">
    <text evidence="1 4">Belongs to the aldehyde dehydrogenase family.</text>
</comment>
<protein>
    <submittedName>
        <fullName evidence="6">Betaine aldehyde dehydrogenase</fullName>
    </submittedName>
</protein>
<name>A0A0W8CR35_PHYNI</name>
<dbReference type="PANTHER" id="PTHR11699">
    <property type="entry name" value="ALDEHYDE DEHYDROGENASE-RELATED"/>
    <property type="match status" value="1"/>
</dbReference>
<dbReference type="OrthoDB" id="310895at2759"/>
<dbReference type="FunFam" id="3.40.309.10:FF:000009">
    <property type="entry name" value="Aldehyde dehydrogenase A"/>
    <property type="match status" value="1"/>
</dbReference>
<dbReference type="EMBL" id="LNFO01002271">
    <property type="protein sequence ID" value="KUF86486.1"/>
    <property type="molecule type" value="Genomic_DNA"/>
</dbReference>
<sequence>MSRFVARRSALAIRTPCVCARYASSGAFDRNEYGLFIDGKFVAASGEDTQLAVENPATMERLAYVNNATAADVDRAVASGQRAFEAGLWSRASVSERANVLNNIANALRKRIPEFAEKETLQTGRPVREMRAQLTRIPEWFEYFAALARTSEGSVPPFLGPYVNYTQRLPLGTVGLRTLAEIVSRVVNVVVMMQITPWNHPLLIAVKKLAPALAAGNSVVVKPSELAPLTVVQLAELCHNAGLPAGVFNCVPGLGAVAGQALAEHPAIKKIDFTGGTKTGRIVAAAAGRSLASTTMELGGKAPIVVFDDVDVNEVVNGAAFACFIASGQTCVTGARLIVHESIFDELVKKLVAKVRSIRLGDPMSDRTQMGTIISQLHLIRIHAVVERARQAGATVRCGGRRAPDLKGYFYEPTVITDVTPDMEIVQQEVFGPVVAAYSFTDEADAVRLANDSPFGLGAAVWTNNIKRAHRVANSLEAGIVWLNDHHRNDPSSPWGGVKDSGMGRENGLEAYRSYSQIKSVIAGFGNEKFDWFVDDTVRYG</sequence>
<dbReference type="GO" id="GO:0016620">
    <property type="term" value="F:oxidoreductase activity, acting on the aldehyde or oxo group of donors, NAD or NADP as acceptor"/>
    <property type="evidence" value="ECO:0007669"/>
    <property type="project" value="InterPro"/>
</dbReference>
<dbReference type="Pfam" id="PF00171">
    <property type="entry name" value="Aldedh"/>
    <property type="match status" value="1"/>
</dbReference>
<accession>A0A0W8CR35</accession>
<evidence type="ECO:0000256" key="4">
    <source>
        <dbReference type="RuleBase" id="RU003345"/>
    </source>
</evidence>
<gene>
    <name evidence="6" type="ORF">AM587_10004443</name>
</gene>